<dbReference type="PANTHER" id="PTHR43706:SF45">
    <property type="entry name" value="NADH DEHYDROGENASE-LIKE PROTEIN RV1812C"/>
    <property type="match status" value="1"/>
</dbReference>
<reference evidence="9" key="1">
    <citation type="journal article" date="2019" name="Int. J. Syst. Evol. Microbiol.">
        <title>The Global Catalogue of Microorganisms (GCM) 10K type strain sequencing project: providing services to taxonomists for standard genome sequencing and annotation.</title>
        <authorList>
            <consortium name="The Broad Institute Genomics Platform"/>
            <consortium name="The Broad Institute Genome Sequencing Center for Infectious Disease"/>
            <person name="Wu L."/>
            <person name="Ma J."/>
        </authorList>
    </citation>
    <scope>NUCLEOTIDE SEQUENCE [LARGE SCALE GENOMIC DNA]</scope>
    <source>
        <strain evidence="9">CCUG 58127</strain>
    </source>
</reference>
<organism evidence="8 9">
    <name type="scientific">Flexivirga alba</name>
    <dbReference type="NCBI Taxonomy" id="702742"/>
    <lineage>
        <taxon>Bacteria</taxon>
        <taxon>Bacillati</taxon>
        <taxon>Actinomycetota</taxon>
        <taxon>Actinomycetes</taxon>
        <taxon>Micrococcales</taxon>
        <taxon>Dermacoccaceae</taxon>
        <taxon>Flexivirga</taxon>
    </lineage>
</organism>
<dbReference type="EMBL" id="JBHSWH010000001">
    <property type="protein sequence ID" value="MFC6707044.1"/>
    <property type="molecule type" value="Genomic_DNA"/>
</dbReference>
<proteinExistence type="inferred from homology"/>
<dbReference type="Pfam" id="PF07992">
    <property type="entry name" value="Pyr_redox_2"/>
    <property type="match status" value="1"/>
</dbReference>
<keyword evidence="3" id="KW-0274">FAD</keyword>
<accession>A0ABW2AKE4</accession>
<dbReference type="PANTHER" id="PTHR43706">
    <property type="entry name" value="NADH DEHYDROGENASE"/>
    <property type="match status" value="1"/>
</dbReference>
<dbReference type="EC" id="1.6.5.-" evidence="8"/>
<keyword evidence="9" id="KW-1185">Reference proteome</keyword>
<evidence type="ECO:0000256" key="6">
    <source>
        <dbReference type="SAM" id="MobiDB-lite"/>
    </source>
</evidence>
<dbReference type="RefSeq" id="WP_382403714.1">
    <property type="nucleotide sequence ID" value="NZ_JBHSWH010000001.1"/>
</dbReference>
<name>A0ABW2AKE4_9MICO</name>
<evidence type="ECO:0000256" key="3">
    <source>
        <dbReference type="ARBA" id="ARBA00022827"/>
    </source>
</evidence>
<dbReference type="PRINTS" id="PR00368">
    <property type="entry name" value="FADPNR"/>
</dbReference>
<sequence length="307" mass="33625">MSDAQQDRPQRIVVVGSGFAGFEAARGLSRRLRRASVSAEIMLVSPDDYMLYTPLLPDVAGGLLDPKYVAVPLSKTLPDVVLRPGRVAAVDLDAHTLQLRDQIAGTSEMHWDKLVLTPGSVTRLFDVPGLADNAHGLKTVAEALYLREHFLRELELADHDPDEERRKARRTVVVVGASYAGTELVTQLRKDHASHGTARHTARPGRRPERGREPRRRRPDQLQAPRPRPGGRPRAGFCSREPTGDPARRSPCQVRHPRLPPLGAAPRAESVGDGGGLSARHRRHATSVVARAGRLGGSELPQQRGRL</sequence>
<comment type="caution">
    <text evidence="8">The sequence shown here is derived from an EMBL/GenBank/DDBJ whole genome shotgun (WGS) entry which is preliminary data.</text>
</comment>
<keyword evidence="2" id="KW-0285">Flavoprotein</keyword>
<keyword evidence="4 8" id="KW-0560">Oxidoreductase</keyword>
<dbReference type="GO" id="GO:0016491">
    <property type="term" value="F:oxidoreductase activity"/>
    <property type="evidence" value="ECO:0007669"/>
    <property type="project" value="UniProtKB-KW"/>
</dbReference>
<dbReference type="SUPFAM" id="SSF51905">
    <property type="entry name" value="FAD/NAD(P)-binding domain"/>
    <property type="match status" value="1"/>
</dbReference>
<evidence type="ECO:0000256" key="1">
    <source>
        <dbReference type="ARBA" id="ARBA00005272"/>
    </source>
</evidence>
<evidence type="ECO:0000256" key="5">
    <source>
        <dbReference type="ARBA" id="ARBA00023027"/>
    </source>
</evidence>
<evidence type="ECO:0000313" key="9">
    <source>
        <dbReference type="Proteomes" id="UP001596298"/>
    </source>
</evidence>
<evidence type="ECO:0000313" key="8">
    <source>
        <dbReference type="EMBL" id="MFC6707044.1"/>
    </source>
</evidence>
<dbReference type="InterPro" id="IPR045024">
    <property type="entry name" value="NDH-2"/>
</dbReference>
<evidence type="ECO:0000256" key="4">
    <source>
        <dbReference type="ARBA" id="ARBA00023002"/>
    </source>
</evidence>
<gene>
    <name evidence="8" type="ORF">ACFQDH_17745</name>
</gene>
<evidence type="ECO:0000256" key="2">
    <source>
        <dbReference type="ARBA" id="ARBA00022630"/>
    </source>
</evidence>
<feature type="domain" description="FAD/NAD(P)-binding" evidence="7">
    <location>
        <begin position="11"/>
        <end position="190"/>
    </location>
</feature>
<dbReference type="Gene3D" id="3.50.50.100">
    <property type="match status" value="1"/>
</dbReference>
<keyword evidence="5" id="KW-0520">NAD</keyword>
<protein>
    <submittedName>
        <fullName evidence="8">NAD(P)/FAD-dependent oxidoreductase</fullName>
        <ecNumber evidence="8">1.6.5.-</ecNumber>
    </submittedName>
</protein>
<dbReference type="InterPro" id="IPR036188">
    <property type="entry name" value="FAD/NAD-bd_sf"/>
</dbReference>
<dbReference type="InterPro" id="IPR023753">
    <property type="entry name" value="FAD/NAD-binding_dom"/>
</dbReference>
<feature type="region of interest" description="Disordered" evidence="6">
    <location>
        <begin position="188"/>
        <end position="307"/>
    </location>
</feature>
<dbReference type="Proteomes" id="UP001596298">
    <property type="component" value="Unassembled WGS sequence"/>
</dbReference>
<comment type="similarity">
    <text evidence="1">Belongs to the NADH dehydrogenase family.</text>
</comment>
<evidence type="ECO:0000259" key="7">
    <source>
        <dbReference type="Pfam" id="PF07992"/>
    </source>
</evidence>